<name>A0A5N3P4I0_9HYPH</name>
<sequence length="232" mass="26635">MLHRLVEFDEVVRRGYEDYEFRKVVSALSHFMSSDLSAFYFDVRKDALYCDTKSSSKRRAALSVIEVLFDCLVRWLAPMLPFTMEEAFLERRPSSVHLEQFPEVPREWRGHELARRWAVVRRVRQAVNGAIAVKRTERHVGSTLKNAPRVFLAPDVLAKLSGIDMGEICTTSEMTLSCETAPEKRYTADRVSVVVEMAPGRICRRSWKIDPHVGSDPEFPDLTVRDAAAMRE</sequence>
<dbReference type="Pfam" id="PF08264">
    <property type="entry name" value="Anticodon_1"/>
    <property type="match status" value="1"/>
</dbReference>
<gene>
    <name evidence="8" type="ORF">FEZ63_22185</name>
</gene>
<evidence type="ECO:0000256" key="3">
    <source>
        <dbReference type="ARBA" id="ARBA00022840"/>
    </source>
</evidence>
<evidence type="ECO:0000256" key="1">
    <source>
        <dbReference type="ARBA" id="ARBA00022598"/>
    </source>
</evidence>
<dbReference type="GO" id="GO:0006428">
    <property type="term" value="P:isoleucyl-tRNA aminoacylation"/>
    <property type="evidence" value="ECO:0007669"/>
    <property type="project" value="TreeGrafter"/>
</dbReference>
<evidence type="ECO:0000313" key="9">
    <source>
        <dbReference type="Proteomes" id="UP000325684"/>
    </source>
</evidence>
<comment type="caution">
    <text evidence="8">The sequence shown here is derived from an EMBL/GenBank/DDBJ whole genome shotgun (WGS) entry which is preliminary data.</text>
</comment>
<dbReference type="AlphaFoldDB" id="A0A5N3P4I0"/>
<dbReference type="OrthoDB" id="9810365at2"/>
<accession>A0A5N3P4I0</accession>
<reference evidence="8 9" key="1">
    <citation type="journal article" date="2019" name="Microorganisms">
        <title>Genome Insights into the Novel Species Microvirga brassicacearum, a Rapeseed Endophyte with Biotechnological Potential.</title>
        <authorList>
            <person name="Jimenez-Gomez A."/>
            <person name="Saati-Santamaria Z."/>
            <person name="Igual J.M."/>
            <person name="Rivas R."/>
            <person name="Mateos P.F."/>
            <person name="Garcia-Fraile P."/>
        </authorList>
    </citation>
    <scope>NUCLEOTIDE SEQUENCE [LARGE SCALE GENOMIC DNA]</scope>
    <source>
        <strain evidence="8 9">CDVBN77</strain>
    </source>
</reference>
<dbReference type="PANTHER" id="PTHR42765:SF1">
    <property type="entry name" value="ISOLEUCINE--TRNA LIGASE, MITOCHONDRIAL"/>
    <property type="match status" value="1"/>
</dbReference>
<keyword evidence="9" id="KW-1185">Reference proteome</keyword>
<keyword evidence="3" id="KW-0067">ATP-binding</keyword>
<keyword evidence="2" id="KW-0547">Nucleotide-binding</keyword>
<evidence type="ECO:0000259" key="7">
    <source>
        <dbReference type="Pfam" id="PF08264"/>
    </source>
</evidence>
<keyword evidence="4" id="KW-0648">Protein biosynthesis</keyword>
<dbReference type="GO" id="GO:0005829">
    <property type="term" value="C:cytosol"/>
    <property type="evidence" value="ECO:0007669"/>
    <property type="project" value="TreeGrafter"/>
</dbReference>
<dbReference type="PANTHER" id="PTHR42765">
    <property type="entry name" value="SOLEUCYL-TRNA SYNTHETASE"/>
    <property type="match status" value="1"/>
</dbReference>
<evidence type="ECO:0000313" key="8">
    <source>
        <dbReference type="EMBL" id="KAB0264636.1"/>
    </source>
</evidence>
<dbReference type="SUPFAM" id="SSF47323">
    <property type="entry name" value="Anticodon-binding domain of a subclass of class I aminoacyl-tRNA synthetases"/>
    <property type="match status" value="1"/>
</dbReference>
<dbReference type="Gene3D" id="1.10.730.20">
    <property type="match status" value="1"/>
</dbReference>
<evidence type="ECO:0000256" key="4">
    <source>
        <dbReference type="ARBA" id="ARBA00022917"/>
    </source>
</evidence>
<dbReference type="EMBL" id="VCMV01000064">
    <property type="protein sequence ID" value="KAB0264636.1"/>
    <property type="molecule type" value="Genomic_DNA"/>
</dbReference>
<dbReference type="InterPro" id="IPR009080">
    <property type="entry name" value="tRNAsynth_Ia_anticodon-bd"/>
</dbReference>
<evidence type="ECO:0000256" key="6">
    <source>
        <dbReference type="ARBA" id="ARBA00048359"/>
    </source>
</evidence>
<dbReference type="Proteomes" id="UP000325684">
    <property type="component" value="Unassembled WGS sequence"/>
</dbReference>
<organism evidence="8 9">
    <name type="scientific">Microvirga brassicacearum</name>
    <dbReference type="NCBI Taxonomy" id="2580413"/>
    <lineage>
        <taxon>Bacteria</taxon>
        <taxon>Pseudomonadati</taxon>
        <taxon>Pseudomonadota</taxon>
        <taxon>Alphaproteobacteria</taxon>
        <taxon>Hyphomicrobiales</taxon>
        <taxon>Methylobacteriaceae</taxon>
        <taxon>Microvirga</taxon>
    </lineage>
</organism>
<proteinExistence type="predicted"/>
<dbReference type="GO" id="GO:0000049">
    <property type="term" value="F:tRNA binding"/>
    <property type="evidence" value="ECO:0007669"/>
    <property type="project" value="InterPro"/>
</dbReference>
<feature type="domain" description="Methionyl/Valyl/Leucyl/Isoleucyl-tRNA synthetase anticodon-binding" evidence="7">
    <location>
        <begin position="1"/>
        <end position="129"/>
    </location>
</feature>
<dbReference type="InterPro" id="IPR013155">
    <property type="entry name" value="M/V/L/I-tRNA-synth_anticd-bd"/>
</dbReference>
<comment type="catalytic activity">
    <reaction evidence="6">
        <text>tRNA(Ile) + L-isoleucine + ATP = L-isoleucyl-tRNA(Ile) + AMP + diphosphate</text>
        <dbReference type="Rhea" id="RHEA:11060"/>
        <dbReference type="Rhea" id="RHEA-COMP:9666"/>
        <dbReference type="Rhea" id="RHEA-COMP:9695"/>
        <dbReference type="ChEBI" id="CHEBI:30616"/>
        <dbReference type="ChEBI" id="CHEBI:33019"/>
        <dbReference type="ChEBI" id="CHEBI:58045"/>
        <dbReference type="ChEBI" id="CHEBI:78442"/>
        <dbReference type="ChEBI" id="CHEBI:78528"/>
        <dbReference type="ChEBI" id="CHEBI:456215"/>
        <dbReference type="EC" id="6.1.1.5"/>
    </reaction>
</comment>
<protein>
    <submittedName>
        <fullName evidence="8">Class I tRNA ligase family protein</fullName>
    </submittedName>
</protein>
<dbReference type="InterPro" id="IPR050081">
    <property type="entry name" value="Ile-tRNA_ligase"/>
</dbReference>
<dbReference type="GO" id="GO:0004822">
    <property type="term" value="F:isoleucine-tRNA ligase activity"/>
    <property type="evidence" value="ECO:0007669"/>
    <property type="project" value="UniProtKB-EC"/>
</dbReference>
<dbReference type="InterPro" id="IPR033708">
    <property type="entry name" value="Anticodon_Ile_BEm"/>
</dbReference>
<evidence type="ECO:0000256" key="2">
    <source>
        <dbReference type="ARBA" id="ARBA00022741"/>
    </source>
</evidence>
<keyword evidence="1 8" id="KW-0436">Ligase</keyword>
<evidence type="ECO:0000256" key="5">
    <source>
        <dbReference type="ARBA" id="ARBA00023146"/>
    </source>
</evidence>
<dbReference type="RefSeq" id="WP_150948900.1">
    <property type="nucleotide sequence ID" value="NZ_VCMV01000064.1"/>
</dbReference>
<dbReference type="GO" id="GO:0005524">
    <property type="term" value="F:ATP binding"/>
    <property type="evidence" value="ECO:0007669"/>
    <property type="project" value="UniProtKB-KW"/>
</dbReference>
<dbReference type="CDD" id="cd07960">
    <property type="entry name" value="Anticodon_Ia_Ile_BEm"/>
    <property type="match status" value="1"/>
</dbReference>
<keyword evidence="5" id="KW-0030">Aminoacyl-tRNA synthetase</keyword>